<reference evidence="3" key="1">
    <citation type="journal article" date="2011" name="Genome Biol.">
        <title>Comparative genomics of the social amoebae Dictyostelium discoideum and Dictyostelium purpureum.</title>
        <authorList>
            <consortium name="US DOE Joint Genome Institute (JGI-PGF)"/>
            <person name="Sucgang R."/>
            <person name="Kuo A."/>
            <person name="Tian X."/>
            <person name="Salerno W."/>
            <person name="Parikh A."/>
            <person name="Feasley C.L."/>
            <person name="Dalin E."/>
            <person name="Tu H."/>
            <person name="Huang E."/>
            <person name="Barry K."/>
            <person name="Lindquist E."/>
            <person name="Shapiro H."/>
            <person name="Bruce D."/>
            <person name="Schmutz J."/>
            <person name="Salamov A."/>
            <person name="Fey P."/>
            <person name="Gaudet P."/>
            <person name="Anjard C."/>
            <person name="Babu M.M."/>
            <person name="Basu S."/>
            <person name="Bushmanova Y."/>
            <person name="van der Wel H."/>
            <person name="Katoh-Kurasawa M."/>
            <person name="Dinh C."/>
            <person name="Coutinho P.M."/>
            <person name="Saito T."/>
            <person name="Elias M."/>
            <person name="Schaap P."/>
            <person name="Kay R.R."/>
            <person name="Henrissat B."/>
            <person name="Eichinger L."/>
            <person name="Rivero F."/>
            <person name="Putnam N.H."/>
            <person name="West C.M."/>
            <person name="Loomis W.F."/>
            <person name="Chisholm R.L."/>
            <person name="Shaulsky G."/>
            <person name="Strassmann J.E."/>
            <person name="Queller D.C."/>
            <person name="Kuspa A."/>
            <person name="Grigoriev I.V."/>
        </authorList>
    </citation>
    <scope>NUCLEOTIDE SEQUENCE [LARGE SCALE GENOMIC DNA]</scope>
    <source>
        <strain evidence="3">QSDP1</strain>
    </source>
</reference>
<accession>F0ZKW1</accession>
<protein>
    <submittedName>
        <fullName evidence="2">Uncharacterized protein</fullName>
    </submittedName>
</protein>
<proteinExistence type="predicted"/>
<dbReference type="RefSeq" id="XP_003288058.1">
    <property type="nucleotide sequence ID" value="XM_003288010.1"/>
</dbReference>
<keyword evidence="1" id="KW-0472">Membrane</keyword>
<dbReference type="PANTHER" id="PTHR22166">
    <property type="entry name" value="ENDOPLASMIC RETICULUM JUNCTION FORMATION PROTEIN LUNAPARK"/>
    <property type="match status" value="1"/>
</dbReference>
<dbReference type="GO" id="GO:0071782">
    <property type="term" value="C:endoplasmic reticulum tubular network"/>
    <property type="evidence" value="ECO:0000318"/>
    <property type="project" value="GO_Central"/>
</dbReference>
<dbReference type="GO" id="GO:0071786">
    <property type="term" value="P:endoplasmic reticulum tubular network organization"/>
    <property type="evidence" value="ECO:0000318"/>
    <property type="project" value="GO_Central"/>
</dbReference>
<dbReference type="PANTHER" id="PTHR22166:SF12">
    <property type="entry name" value="ENDOPLASMIC RETICULUM JUNCTION FORMATION PROTEIN LUNAPARK"/>
    <property type="match status" value="1"/>
</dbReference>
<feature type="transmembrane region" description="Helical" evidence="1">
    <location>
        <begin position="44"/>
        <end position="63"/>
    </location>
</feature>
<dbReference type="KEGG" id="dpp:DICPUDRAFT_78880"/>
<organism evidence="2 3">
    <name type="scientific">Dictyostelium purpureum</name>
    <name type="common">Slime mold</name>
    <dbReference type="NCBI Taxonomy" id="5786"/>
    <lineage>
        <taxon>Eukaryota</taxon>
        <taxon>Amoebozoa</taxon>
        <taxon>Evosea</taxon>
        <taxon>Eumycetozoa</taxon>
        <taxon>Dictyostelia</taxon>
        <taxon>Dictyosteliales</taxon>
        <taxon>Dictyosteliaceae</taxon>
        <taxon>Dictyostelium</taxon>
    </lineage>
</organism>
<keyword evidence="1" id="KW-1133">Transmembrane helix</keyword>
<feature type="transmembrane region" description="Helical" evidence="1">
    <location>
        <begin position="75"/>
        <end position="92"/>
    </location>
</feature>
<keyword evidence="3" id="KW-1185">Reference proteome</keyword>
<dbReference type="VEuPathDB" id="AmoebaDB:DICPUDRAFT_78880"/>
<evidence type="ECO:0000313" key="3">
    <source>
        <dbReference type="Proteomes" id="UP000001064"/>
    </source>
</evidence>
<sequence>MGNFFSKKDFIFEKKVRAMESNINKLETKILSSKNEHYNNNKKNIFYFFIIELLLATFLYEKFASSDSLSEKAMGLYYSLFTTIMIYLLIKLDRLFFGIYIKNNENKLIKLYSGLEKLFEERKLETDFEKTKNLLEAYEVFKKKIDNRPSNLVDIKDNINREVHRSDYNEKIPVSIVEEHHIGPRLLCKL</sequence>
<gene>
    <name evidence="2" type="ORF">DICPUDRAFT_78880</name>
</gene>
<evidence type="ECO:0000256" key="1">
    <source>
        <dbReference type="SAM" id="Phobius"/>
    </source>
</evidence>
<dbReference type="GeneID" id="10501461"/>
<dbReference type="AlphaFoldDB" id="F0ZKW1"/>
<dbReference type="Proteomes" id="UP000001064">
    <property type="component" value="Unassembled WGS sequence"/>
</dbReference>
<dbReference type="InterPro" id="IPR040115">
    <property type="entry name" value="Lnp"/>
</dbReference>
<name>F0ZKW1_DICPU</name>
<dbReference type="EMBL" id="GL871060">
    <property type="protein sequence ID" value="EGC35445.1"/>
    <property type="molecule type" value="Genomic_DNA"/>
</dbReference>
<dbReference type="InParanoid" id="F0ZKW1"/>
<keyword evidence="1" id="KW-0812">Transmembrane</keyword>
<evidence type="ECO:0000313" key="2">
    <source>
        <dbReference type="EMBL" id="EGC35445.1"/>
    </source>
</evidence>